<dbReference type="AlphaFoldDB" id="A0A1L7V1Z5"/>
<keyword evidence="2" id="KW-1185">Reference proteome</keyword>
<comment type="caution">
    <text evidence="1">The sequence shown here is derived from an EMBL/GenBank/DDBJ whole genome shotgun (WGS) entry which is preliminary data.</text>
</comment>
<sequence>MAIIDINTILDPPMKLAAKLKDTLNAITPRLPNDIRDKHRWYQCTIQNATQFDIRLEDSYFNAGKYLTAPNLVGLYGQMTFTAYNDRFAASTGLSFSAHLGETHRSYFAIGPDALATGGFRAGVVESDSTKIGL</sequence>
<reference evidence="2" key="1">
    <citation type="journal article" date="2016" name="Genome Biol. Evol.">
        <title>Comparative 'omics' of the Fusarium fujikuroi species complex highlights differences in genetic potential and metabolite synthesis.</title>
        <authorList>
            <person name="Niehaus E.-M."/>
            <person name="Muensterkoetter M."/>
            <person name="Proctor R.H."/>
            <person name="Brown D.W."/>
            <person name="Sharon A."/>
            <person name="Idan Y."/>
            <person name="Oren-Young L."/>
            <person name="Sieber C.M."/>
            <person name="Novak O."/>
            <person name="Pencik A."/>
            <person name="Tarkowska D."/>
            <person name="Hromadova K."/>
            <person name="Freeman S."/>
            <person name="Maymon M."/>
            <person name="Elazar M."/>
            <person name="Youssef S.A."/>
            <person name="El-Shabrawy E.S.M."/>
            <person name="Shalaby A.B.A."/>
            <person name="Houterman P."/>
            <person name="Brock N.L."/>
            <person name="Burkhardt I."/>
            <person name="Tsavkelova E.A."/>
            <person name="Dickschat J.S."/>
            <person name="Galuszka P."/>
            <person name="Gueldener U."/>
            <person name="Tudzynski B."/>
        </authorList>
    </citation>
    <scope>NUCLEOTIDE SEQUENCE [LARGE SCALE GENOMIC DNA]</scope>
    <source>
        <strain evidence="2">ET1</strain>
    </source>
</reference>
<dbReference type="RefSeq" id="XP_031074628.1">
    <property type="nucleotide sequence ID" value="XM_031226951.1"/>
</dbReference>
<name>A0A1L7V1Z5_FUSPR</name>
<evidence type="ECO:0000313" key="2">
    <source>
        <dbReference type="Proteomes" id="UP000183971"/>
    </source>
</evidence>
<protein>
    <submittedName>
        <fullName evidence="1">Uncharacterized protein</fullName>
    </submittedName>
</protein>
<evidence type="ECO:0000313" key="1">
    <source>
        <dbReference type="EMBL" id="CZR33173.1"/>
    </source>
</evidence>
<organism evidence="1 2">
    <name type="scientific">Fusarium proliferatum (strain ET1)</name>
    <name type="common">Orchid endophyte fungus</name>
    <dbReference type="NCBI Taxonomy" id="1227346"/>
    <lineage>
        <taxon>Eukaryota</taxon>
        <taxon>Fungi</taxon>
        <taxon>Dikarya</taxon>
        <taxon>Ascomycota</taxon>
        <taxon>Pezizomycotina</taxon>
        <taxon>Sordariomycetes</taxon>
        <taxon>Hypocreomycetidae</taxon>
        <taxon>Hypocreales</taxon>
        <taxon>Nectriaceae</taxon>
        <taxon>Fusarium</taxon>
        <taxon>Fusarium fujikuroi species complex</taxon>
    </lineage>
</organism>
<proteinExistence type="predicted"/>
<dbReference type="VEuPathDB" id="FungiDB:FPRO_01845"/>
<accession>A0A1L7V1Z5</accession>
<gene>
    <name evidence="1" type="ORF">FPRO_01845</name>
</gene>
<dbReference type="GeneID" id="42046732"/>
<dbReference type="EMBL" id="FJOF01000001">
    <property type="protein sequence ID" value="CZR33173.1"/>
    <property type="molecule type" value="Genomic_DNA"/>
</dbReference>
<dbReference type="Proteomes" id="UP000183971">
    <property type="component" value="Unassembled WGS sequence"/>
</dbReference>